<dbReference type="Proteomes" id="UP000683000">
    <property type="component" value="Unassembled WGS sequence"/>
</dbReference>
<keyword evidence="2" id="KW-0507">mRNA processing</keyword>
<keyword evidence="5" id="KW-0508">mRNA splicing</keyword>
<reference evidence="10" key="1">
    <citation type="submission" date="2021-03" db="EMBL/GenBank/DDBJ databases">
        <title>Evolutionary innovations through gain and loss of genes in the ectomycorrhizal Boletales.</title>
        <authorList>
            <person name="Wu G."/>
            <person name="Miyauchi S."/>
            <person name="Morin E."/>
            <person name="Yang Z.-L."/>
            <person name="Xu J."/>
            <person name="Martin F.M."/>
        </authorList>
    </citation>
    <scope>NUCLEOTIDE SEQUENCE</scope>
    <source>
        <strain evidence="10">BR01</strain>
    </source>
</reference>
<proteinExistence type="predicted"/>
<keyword evidence="4 7" id="KW-0694">RNA-binding</keyword>
<dbReference type="GO" id="GO:0003723">
    <property type="term" value="F:RNA binding"/>
    <property type="evidence" value="ECO:0007669"/>
    <property type="project" value="UniProtKB-UniRule"/>
</dbReference>
<sequence length="637" mass="70081">MADSGGKSKITQLHPAVSTGSQFVLSIRDDGGTIGFLPAFARFSFFIANNALMLALPVDVARTANLLSPAAHTLLTQTAFPSFYLDRVDRVYREDRERRRHDDGHHRDRDYRDRDRDGHRGGDRYRRDDRRGAPRDHGGRTRDFDDHRRPHDEDRRREFRRDDDHSHRRGRGDEAGSPHRRGGRGKGRDGLGTPERRSPTPEGAVPLSQRKRKASGWNVHAPGYEQYSAMQAKQTGLFNLPGANRTQVPPILGIAGLPPPIPVQTFGMGIGSNPNLSRQSRRLYIGSITSDVNEQNLADFFNSKMIEMGIGTGGPGNPVLAVQCNYEKNYAFVEFRSAEDATAAMAFDGIIFINGPLKIRRPKDYGGIDMTAPSVHVPGVVSTNVPDSINKVFVGGLPTYLNEEQVQELLKSFGELKAFNLVRENGNGASKGFAFFEYVDASVTDVAIQSLNGMELGDRYLVVQRASVGAKLGMPNLPYDQFPEIPRPIMPAGESNTADARILLMLNMVTAEDLVEDQEYGDIYEDVKEECSRHGPVDDLRIPRPLKKDKSKWGSVELGQQSAIDAQRADEAAGVGRVYVKFTDASGAQGALKALAGRSFAGRSIIATILNEDSQTTPPLNIIFAPQPDAPPPLPES</sequence>
<organism evidence="10 11">
    <name type="scientific">Boletus reticuloceps</name>
    <dbReference type="NCBI Taxonomy" id="495285"/>
    <lineage>
        <taxon>Eukaryota</taxon>
        <taxon>Fungi</taxon>
        <taxon>Dikarya</taxon>
        <taxon>Basidiomycota</taxon>
        <taxon>Agaricomycotina</taxon>
        <taxon>Agaricomycetes</taxon>
        <taxon>Agaricomycetidae</taxon>
        <taxon>Boletales</taxon>
        <taxon>Boletineae</taxon>
        <taxon>Boletaceae</taxon>
        <taxon>Boletoideae</taxon>
        <taxon>Boletus</taxon>
    </lineage>
</organism>
<feature type="compositionally biased region" description="Basic and acidic residues" evidence="8">
    <location>
        <begin position="96"/>
        <end position="177"/>
    </location>
</feature>
<feature type="compositionally biased region" description="Basic and acidic residues" evidence="8">
    <location>
        <begin position="186"/>
        <end position="199"/>
    </location>
</feature>
<dbReference type="GO" id="GO:0005634">
    <property type="term" value="C:nucleus"/>
    <property type="evidence" value="ECO:0007669"/>
    <property type="project" value="UniProtKB-SubCell"/>
</dbReference>
<feature type="domain" description="RRM" evidence="9">
    <location>
        <begin position="281"/>
        <end position="364"/>
    </location>
</feature>
<dbReference type="SUPFAM" id="SSF54928">
    <property type="entry name" value="RNA-binding domain, RBD"/>
    <property type="match status" value="2"/>
</dbReference>
<dbReference type="PROSITE" id="PS50102">
    <property type="entry name" value="RRM"/>
    <property type="match status" value="2"/>
</dbReference>
<dbReference type="CDD" id="cd12232">
    <property type="entry name" value="RRM3_U2AF65"/>
    <property type="match status" value="1"/>
</dbReference>
<feature type="region of interest" description="Disordered" evidence="8">
    <location>
        <begin position="96"/>
        <end position="215"/>
    </location>
</feature>
<evidence type="ECO:0000256" key="1">
    <source>
        <dbReference type="ARBA" id="ARBA00004123"/>
    </source>
</evidence>
<feature type="domain" description="RRM" evidence="9">
    <location>
        <begin position="390"/>
        <end position="468"/>
    </location>
</feature>
<keyword evidence="6" id="KW-0539">Nucleus</keyword>
<dbReference type="FunFam" id="3.30.70.330:FF:000074">
    <property type="entry name" value="U2 snRNP auxiliary factor large subunit"/>
    <property type="match status" value="1"/>
</dbReference>
<comment type="caution">
    <text evidence="10">The sequence shown here is derived from an EMBL/GenBank/DDBJ whole genome shotgun (WGS) entry which is preliminary data.</text>
</comment>
<keyword evidence="11" id="KW-1185">Reference proteome</keyword>
<dbReference type="InterPro" id="IPR000504">
    <property type="entry name" value="RRM_dom"/>
</dbReference>
<dbReference type="GO" id="GO:0008380">
    <property type="term" value="P:RNA splicing"/>
    <property type="evidence" value="ECO:0007669"/>
    <property type="project" value="UniProtKB-KW"/>
</dbReference>
<dbReference type="PANTHER" id="PTHR23139">
    <property type="entry name" value="RNA-BINDING PROTEIN"/>
    <property type="match status" value="1"/>
</dbReference>
<dbReference type="NCBIfam" id="TIGR01642">
    <property type="entry name" value="U2AF_lg"/>
    <property type="match status" value="1"/>
</dbReference>
<keyword evidence="3" id="KW-0677">Repeat</keyword>
<dbReference type="InterPro" id="IPR006529">
    <property type="entry name" value="U2AF_lg"/>
</dbReference>
<dbReference type="AlphaFoldDB" id="A0A8I3AFK4"/>
<gene>
    <name evidence="10" type="ORF">JVT61DRAFT_217</name>
</gene>
<dbReference type="Gene3D" id="3.30.70.330">
    <property type="match status" value="3"/>
</dbReference>
<evidence type="ECO:0000256" key="2">
    <source>
        <dbReference type="ARBA" id="ARBA00022664"/>
    </source>
</evidence>
<evidence type="ECO:0000313" key="11">
    <source>
        <dbReference type="Proteomes" id="UP000683000"/>
    </source>
</evidence>
<dbReference type="SMART" id="SM00360">
    <property type="entry name" value="RRM"/>
    <property type="match status" value="2"/>
</dbReference>
<evidence type="ECO:0000313" key="10">
    <source>
        <dbReference type="EMBL" id="KAG6381618.1"/>
    </source>
</evidence>
<name>A0A8I3AFK4_9AGAM</name>
<evidence type="ECO:0000256" key="3">
    <source>
        <dbReference type="ARBA" id="ARBA00022737"/>
    </source>
</evidence>
<evidence type="ECO:0000256" key="6">
    <source>
        <dbReference type="ARBA" id="ARBA00023242"/>
    </source>
</evidence>
<dbReference type="CDD" id="cd12230">
    <property type="entry name" value="RRM1_U2AF65"/>
    <property type="match status" value="1"/>
</dbReference>
<dbReference type="OrthoDB" id="10266058at2759"/>
<dbReference type="InterPro" id="IPR035979">
    <property type="entry name" value="RBD_domain_sf"/>
</dbReference>
<evidence type="ECO:0000259" key="9">
    <source>
        <dbReference type="PROSITE" id="PS50102"/>
    </source>
</evidence>
<protein>
    <recommendedName>
        <fullName evidence="9">RRM domain-containing protein</fullName>
    </recommendedName>
</protein>
<dbReference type="EMBL" id="JAGFBS010000001">
    <property type="protein sequence ID" value="KAG6381618.1"/>
    <property type="molecule type" value="Genomic_DNA"/>
</dbReference>
<dbReference type="Pfam" id="PF00076">
    <property type="entry name" value="RRM_1"/>
    <property type="match status" value="1"/>
</dbReference>
<comment type="subcellular location">
    <subcellularLocation>
        <location evidence="1">Nucleus</location>
    </subcellularLocation>
</comment>
<dbReference type="InterPro" id="IPR012677">
    <property type="entry name" value="Nucleotide-bd_a/b_plait_sf"/>
</dbReference>
<evidence type="ECO:0000256" key="5">
    <source>
        <dbReference type="ARBA" id="ARBA00023187"/>
    </source>
</evidence>
<accession>A0A8I3AFK4</accession>
<dbReference type="GO" id="GO:0006397">
    <property type="term" value="P:mRNA processing"/>
    <property type="evidence" value="ECO:0007669"/>
    <property type="project" value="UniProtKB-KW"/>
</dbReference>
<dbReference type="CDD" id="cd12231">
    <property type="entry name" value="RRM2_U2AF65"/>
    <property type="match status" value="1"/>
</dbReference>
<evidence type="ECO:0000256" key="8">
    <source>
        <dbReference type="SAM" id="MobiDB-lite"/>
    </source>
</evidence>
<evidence type="ECO:0000256" key="7">
    <source>
        <dbReference type="PROSITE-ProRule" id="PRU00176"/>
    </source>
</evidence>
<evidence type="ECO:0000256" key="4">
    <source>
        <dbReference type="ARBA" id="ARBA00022884"/>
    </source>
</evidence>